<feature type="transmembrane region" description="Helical" evidence="11">
    <location>
        <begin position="32"/>
        <end position="51"/>
    </location>
</feature>
<gene>
    <name evidence="13" type="ORF">ACG01O_04930</name>
</gene>
<dbReference type="PANTHER" id="PTHR30561:SF9">
    <property type="entry name" value="4-AMINO-4-DEOXY-L-ARABINOSE-PHOSPHOUNDECAPRENOL FLIPPASE SUBUNIT ARNF-RELATED"/>
    <property type="match status" value="1"/>
</dbReference>
<feature type="transmembrane region" description="Helical" evidence="11">
    <location>
        <begin position="117"/>
        <end position="138"/>
    </location>
</feature>
<proteinExistence type="predicted"/>
<dbReference type="PANTHER" id="PTHR30561">
    <property type="entry name" value="SMR FAMILY PROTON-DEPENDENT DRUG EFFLUX TRANSPORTER SUGE"/>
    <property type="match status" value="1"/>
</dbReference>
<keyword evidence="4" id="KW-0997">Cell inner membrane</keyword>
<keyword evidence="10 11" id="KW-0472">Membrane</keyword>
<keyword evidence="3" id="KW-0444">Lipid biosynthesis</keyword>
<comment type="subcellular location">
    <subcellularLocation>
        <location evidence="1">Cell membrane</location>
        <topology evidence="1">Multi-pass membrane protein</topology>
    </subcellularLocation>
</comment>
<keyword evidence="14" id="KW-1185">Reference proteome</keyword>
<evidence type="ECO:0000313" key="13">
    <source>
        <dbReference type="EMBL" id="MFG6465944.1"/>
    </source>
</evidence>
<keyword evidence="5" id="KW-0441">Lipid A biosynthesis</keyword>
<dbReference type="InterPro" id="IPR000620">
    <property type="entry name" value="EamA_dom"/>
</dbReference>
<feature type="transmembrane region" description="Helical" evidence="11">
    <location>
        <begin position="159"/>
        <end position="176"/>
    </location>
</feature>
<evidence type="ECO:0000259" key="12">
    <source>
        <dbReference type="Pfam" id="PF00892"/>
    </source>
</evidence>
<sequence>MPASALALVLAAALLHALWNLAAKRWGGGPHFVLTCALGVVLVWLPAALWVGVQDMPHWTPTVWVLVTASAVVHLLYFNCLVAGYRASDLTVVYPVARGSGPLLSALGAVLLLDERLGLHGALGLAGVVGGILLITLGPKLLGRGLPRDAVAERRRRHGIYWGAATGALISGYTVIDGYAVKALAVSPLLLDWFGNVLRAVMQLPISLRQRHSFWPEVRQSWRGILAVAVLGPAAYILVLLAVREAPLSRVAPAREVSMLFAALLGGQLLGESERGWRLAGAGLIALGVIALAV</sequence>
<evidence type="ECO:0000256" key="7">
    <source>
        <dbReference type="ARBA" id="ARBA00022985"/>
    </source>
</evidence>
<feature type="transmembrane region" description="Helical" evidence="11">
    <location>
        <begin position="222"/>
        <end position="243"/>
    </location>
</feature>
<dbReference type="Proteomes" id="UP001606303">
    <property type="component" value="Unassembled WGS sequence"/>
</dbReference>
<evidence type="ECO:0000256" key="6">
    <source>
        <dbReference type="ARBA" id="ARBA00022692"/>
    </source>
</evidence>
<accession>A0ABW7GVE0</accession>
<dbReference type="Gene3D" id="1.10.3730.20">
    <property type="match status" value="2"/>
</dbReference>
<evidence type="ECO:0000256" key="11">
    <source>
        <dbReference type="SAM" id="Phobius"/>
    </source>
</evidence>
<comment type="caution">
    <text evidence="13">The sequence shown here is derived from an EMBL/GenBank/DDBJ whole genome shotgun (WGS) entry which is preliminary data.</text>
</comment>
<evidence type="ECO:0000256" key="1">
    <source>
        <dbReference type="ARBA" id="ARBA00004651"/>
    </source>
</evidence>
<keyword evidence="7" id="KW-0448">Lipopolysaccharide biosynthesis</keyword>
<keyword evidence="6 11" id="KW-0812">Transmembrane</keyword>
<evidence type="ECO:0000256" key="4">
    <source>
        <dbReference type="ARBA" id="ARBA00022519"/>
    </source>
</evidence>
<dbReference type="SUPFAM" id="SSF103481">
    <property type="entry name" value="Multidrug resistance efflux transporter EmrE"/>
    <property type="match status" value="2"/>
</dbReference>
<keyword evidence="2" id="KW-1003">Cell membrane</keyword>
<evidence type="ECO:0000313" key="14">
    <source>
        <dbReference type="Proteomes" id="UP001606303"/>
    </source>
</evidence>
<feature type="transmembrane region" description="Helical" evidence="11">
    <location>
        <begin position="63"/>
        <end position="85"/>
    </location>
</feature>
<evidence type="ECO:0000256" key="5">
    <source>
        <dbReference type="ARBA" id="ARBA00022556"/>
    </source>
</evidence>
<dbReference type="RefSeq" id="WP_394381914.1">
    <property type="nucleotide sequence ID" value="NZ_JBIGIB010000001.1"/>
</dbReference>
<protein>
    <submittedName>
        <fullName evidence="13">EamA family transporter</fullName>
    </submittedName>
</protein>
<evidence type="ECO:0000256" key="3">
    <source>
        <dbReference type="ARBA" id="ARBA00022516"/>
    </source>
</evidence>
<evidence type="ECO:0000256" key="2">
    <source>
        <dbReference type="ARBA" id="ARBA00022475"/>
    </source>
</evidence>
<reference evidence="13 14" key="1">
    <citation type="submission" date="2024-08" db="EMBL/GenBank/DDBJ databases">
        <authorList>
            <person name="Lu H."/>
        </authorList>
    </citation>
    <scope>NUCLEOTIDE SEQUENCE [LARGE SCALE GENOMIC DNA]</scope>
    <source>
        <strain evidence="13 14">BYS87W</strain>
    </source>
</reference>
<dbReference type="EMBL" id="JBIGIB010000001">
    <property type="protein sequence ID" value="MFG6465944.1"/>
    <property type="molecule type" value="Genomic_DNA"/>
</dbReference>
<name>A0ABW7GVE0_9BURK</name>
<evidence type="ECO:0000256" key="8">
    <source>
        <dbReference type="ARBA" id="ARBA00022989"/>
    </source>
</evidence>
<feature type="domain" description="EamA" evidence="12">
    <location>
        <begin position="159"/>
        <end position="292"/>
    </location>
</feature>
<organism evidence="13 14">
    <name type="scientific">Pelomonas baiyunensis</name>
    <dbReference type="NCBI Taxonomy" id="3299026"/>
    <lineage>
        <taxon>Bacteria</taxon>
        <taxon>Pseudomonadati</taxon>
        <taxon>Pseudomonadota</taxon>
        <taxon>Betaproteobacteria</taxon>
        <taxon>Burkholderiales</taxon>
        <taxon>Sphaerotilaceae</taxon>
        <taxon>Roseateles</taxon>
    </lineage>
</organism>
<dbReference type="InterPro" id="IPR037185">
    <property type="entry name" value="EmrE-like"/>
</dbReference>
<keyword evidence="8 11" id="KW-1133">Transmembrane helix</keyword>
<evidence type="ECO:0000256" key="9">
    <source>
        <dbReference type="ARBA" id="ARBA00023098"/>
    </source>
</evidence>
<keyword evidence="9" id="KW-0443">Lipid metabolism</keyword>
<evidence type="ECO:0000256" key="10">
    <source>
        <dbReference type="ARBA" id="ARBA00023136"/>
    </source>
</evidence>
<dbReference type="Pfam" id="PF00892">
    <property type="entry name" value="EamA"/>
    <property type="match status" value="1"/>
</dbReference>
<dbReference type="InterPro" id="IPR000390">
    <property type="entry name" value="Small_drug/metabolite_transptr"/>
</dbReference>